<protein>
    <submittedName>
        <fullName evidence="2">Protease II</fullName>
    </submittedName>
</protein>
<dbReference type="Pfam" id="PF07870">
    <property type="entry name" value="DUF1657"/>
    <property type="match status" value="1"/>
</dbReference>
<name>A0ABT9VX54_9BACI</name>
<dbReference type="GO" id="GO:0006508">
    <property type="term" value="P:proteolysis"/>
    <property type="evidence" value="ECO:0007669"/>
    <property type="project" value="UniProtKB-KW"/>
</dbReference>
<proteinExistence type="predicted"/>
<reference evidence="2 3" key="1">
    <citation type="submission" date="2023-07" db="EMBL/GenBank/DDBJ databases">
        <title>Genomic Encyclopedia of Type Strains, Phase IV (KMG-IV): sequencing the most valuable type-strain genomes for metagenomic binning, comparative biology and taxonomic classification.</title>
        <authorList>
            <person name="Goeker M."/>
        </authorList>
    </citation>
    <scope>NUCLEOTIDE SEQUENCE [LARGE SCALE GENOMIC DNA]</scope>
    <source>
        <strain evidence="2 3">DSM 12751</strain>
    </source>
</reference>
<evidence type="ECO:0000313" key="2">
    <source>
        <dbReference type="EMBL" id="MDQ0165554.1"/>
    </source>
</evidence>
<gene>
    <name evidence="2" type="ORF">J2S11_001455</name>
</gene>
<comment type="caution">
    <text evidence="2">The sequence shown here is derived from an EMBL/GenBank/DDBJ whole genome shotgun (WGS) entry which is preliminary data.</text>
</comment>
<keyword evidence="3" id="KW-1185">Reference proteome</keyword>
<dbReference type="GO" id="GO:0008233">
    <property type="term" value="F:peptidase activity"/>
    <property type="evidence" value="ECO:0007669"/>
    <property type="project" value="UniProtKB-KW"/>
</dbReference>
<dbReference type="RefSeq" id="WP_370875474.1">
    <property type="nucleotide sequence ID" value="NZ_BAAADK010000011.1"/>
</dbReference>
<accession>A0ABT9VX54</accession>
<organism evidence="2 3">
    <name type="scientific">Caldalkalibacillus horti</name>
    <dbReference type="NCBI Taxonomy" id="77523"/>
    <lineage>
        <taxon>Bacteria</taxon>
        <taxon>Bacillati</taxon>
        <taxon>Bacillota</taxon>
        <taxon>Bacilli</taxon>
        <taxon>Bacillales</taxon>
        <taxon>Bacillaceae</taxon>
        <taxon>Caldalkalibacillus</taxon>
    </lineage>
</organism>
<dbReference type="EMBL" id="JAUSTY010000005">
    <property type="protein sequence ID" value="MDQ0165554.1"/>
    <property type="molecule type" value="Genomic_DNA"/>
</dbReference>
<sequence length="94" mass="10685">MTVQTQIQQCIASAQSVEASLTQFSLETENQQAKQMFEQLAQQQKTIVSQLEGRYQQVLQEEPQFNQSQNQSSSQAQNQMQASMQNQTQGSKKQ</sequence>
<feature type="compositionally biased region" description="Low complexity" evidence="1">
    <location>
        <begin position="66"/>
        <end position="87"/>
    </location>
</feature>
<keyword evidence="2" id="KW-0378">Hydrolase</keyword>
<feature type="region of interest" description="Disordered" evidence="1">
    <location>
        <begin position="59"/>
        <end position="94"/>
    </location>
</feature>
<evidence type="ECO:0000313" key="3">
    <source>
        <dbReference type="Proteomes" id="UP001235840"/>
    </source>
</evidence>
<keyword evidence="2" id="KW-0645">Protease</keyword>
<dbReference type="Proteomes" id="UP001235840">
    <property type="component" value="Unassembled WGS sequence"/>
</dbReference>
<dbReference type="InterPro" id="IPR012452">
    <property type="entry name" value="DUF1657"/>
</dbReference>
<evidence type="ECO:0000256" key="1">
    <source>
        <dbReference type="SAM" id="MobiDB-lite"/>
    </source>
</evidence>